<proteinExistence type="predicted"/>
<dbReference type="EMBL" id="JARRAF010000025">
    <property type="protein sequence ID" value="MDK2125830.1"/>
    <property type="molecule type" value="Genomic_DNA"/>
</dbReference>
<protein>
    <submittedName>
        <fullName evidence="1">Uncharacterized protein</fullName>
    </submittedName>
</protein>
<comment type="caution">
    <text evidence="1">The sequence shown here is derived from an EMBL/GenBank/DDBJ whole genome shotgun (WGS) entry which is preliminary data.</text>
</comment>
<gene>
    <name evidence="1" type="ORF">PZA18_17385</name>
</gene>
<sequence length="504" mass="58807">MSADMPFAQEPAYQRLVELFYFADFYCWFNEQHNCLLIAYWVKSNFERDPAKFTFLYEGNISHSGFYRIVSWDETEGATVDYLIEPIEFPDGLVSDLQAYQEALSCALRCIEKSRSLNPAHLHIKFEDRSNKIYDFGYFPGDGEYEAELCERNPRTQSEVKINGEIQWVELFPKFYKDALSMPNEEFESGPHTEVCISKEVLIQEILQAEDKDFFEITLNRADKEFGRITEVSGYYAIEGGKRPRLIESATISFSRELFSTRINVRGHTGFLQSEPFIDRDPEKVKIEGIYVFDIWARIWDANIDLHCRDDDICDAMQLYAAKHRSRNKVSQINMAHKSYGQGILAGSFSQSFFVEIDNWDEEAIKDAPEYQTAFVLHKNDQERRTVFARENEGYPMQSWIDRRNKYFLFLFSVQTNKRGRPGECLLCIDGRLLHIKIRWSYEWIEDKQGYKHEYLIEGVENLGTGEIDQQFFLPILKDALLAAEAKSDWVVLGVNVKFGVENN</sequence>
<dbReference type="Proteomes" id="UP001172778">
    <property type="component" value="Unassembled WGS sequence"/>
</dbReference>
<evidence type="ECO:0000313" key="2">
    <source>
        <dbReference type="Proteomes" id="UP001172778"/>
    </source>
</evidence>
<name>A0ABT7E355_9NEIS</name>
<dbReference type="RefSeq" id="WP_284102144.1">
    <property type="nucleotide sequence ID" value="NZ_JARRAF010000025.1"/>
</dbReference>
<keyword evidence="2" id="KW-1185">Reference proteome</keyword>
<organism evidence="1 2">
    <name type="scientific">Parachitinimonas caeni</name>
    <dbReference type="NCBI Taxonomy" id="3031301"/>
    <lineage>
        <taxon>Bacteria</taxon>
        <taxon>Pseudomonadati</taxon>
        <taxon>Pseudomonadota</taxon>
        <taxon>Betaproteobacteria</taxon>
        <taxon>Neisseriales</taxon>
        <taxon>Chitinibacteraceae</taxon>
        <taxon>Parachitinimonas</taxon>
    </lineage>
</organism>
<accession>A0ABT7E355</accession>
<evidence type="ECO:0000313" key="1">
    <source>
        <dbReference type="EMBL" id="MDK2125830.1"/>
    </source>
</evidence>
<reference evidence="1" key="1">
    <citation type="submission" date="2023-03" db="EMBL/GenBank/DDBJ databases">
        <title>Chitinimonas shenzhenensis gen. nov., sp. nov., a novel member of family Burkholderiaceae isolated from activated sludge collected in Shen Zhen, China.</title>
        <authorList>
            <person name="Wang X."/>
        </authorList>
    </citation>
    <scope>NUCLEOTIDE SEQUENCE</scope>
    <source>
        <strain evidence="1">DQS-5</strain>
    </source>
</reference>